<reference evidence="1 2" key="1">
    <citation type="submission" date="2016-12" db="EMBL/GenBank/DDBJ databases">
        <title>The new phylogeny of genus Mycobacterium.</title>
        <authorList>
            <person name="Tortoli E."/>
            <person name="Trovato A."/>
            <person name="Cirillo D.M."/>
        </authorList>
    </citation>
    <scope>NUCLEOTIDE SEQUENCE [LARGE SCALE GENOMIC DNA]</scope>
    <source>
        <strain evidence="1 2">DSM 45069</strain>
    </source>
</reference>
<evidence type="ECO:0000313" key="2">
    <source>
        <dbReference type="Proteomes" id="UP000192707"/>
    </source>
</evidence>
<dbReference type="Proteomes" id="UP000192707">
    <property type="component" value="Unassembled WGS sequence"/>
</dbReference>
<dbReference type="AlphaFoldDB" id="A0A1W9ZP91"/>
<keyword evidence="2" id="KW-1185">Reference proteome</keyword>
<proteinExistence type="predicted"/>
<dbReference type="RefSeq" id="WP_083063537.1">
    <property type="nucleotide sequence ID" value="NZ_MVHG01000007.1"/>
</dbReference>
<evidence type="ECO:0008006" key="3">
    <source>
        <dbReference type="Google" id="ProtNLM"/>
    </source>
</evidence>
<dbReference type="OrthoDB" id="4686467at2"/>
<organism evidence="1 2">
    <name type="scientific">Mycobacterium arosiense ATCC BAA-1401 = DSM 45069</name>
    <dbReference type="NCBI Taxonomy" id="1265311"/>
    <lineage>
        <taxon>Bacteria</taxon>
        <taxon>Bacillati</taxon>
        <taxon>Actinomycetota</taxon>
        <taxon>Actinomycetes</taxon>
        <taxon>Mycobacteriales</taxon>
        <taxon>Mycobacteriaceae</taxon>
        <taxon>Mycobacterium</taxon>
        <taxon>Mycobacterium avium complex (MAC)</taxon>
    </lineage>
</organism>
<dbReference type="SUPFAM" id="SSF69118">
    <property type="entry name" value="AhpD-like"/>
    <property type="match status" value="1"/>
</dbReference>
<sequence>MTTPKINVRPVAPGEDAALYLNSLTDQRLIGTYMDFYVAALRLAPQDPDLIELLRIRNGVAQSCKYCLSVRTESASNLADDIEHTVVRFEQSDLPERQKAALRLAAAFLEMPSELTQKARDDALKYFSPEEVVGLMFRLTSFLVNKPRAALGIDGALDPERLTTLGSGDVGKFIPQARPGGE</sequence>
<accession>A0A1W9ZP91</accession>
<dbReference type="EMBL" id="MVHG01000007">
    <property type="protein sequence ID" value="ORA19473.1"/>
    <property type="molecule type" value="Genomic_DNA"/>
</dbReference>
<dbReference type="InterPro" id="IPR029032">
    <property type="entry name" value="AhpD-like"/>
</dbReference>
<name>A0A1W9ZP91_MYCAI</name>
<comment type="caution">
    <text evidence="1">The sequence shown here is derived from an EMBL/GenBank/DDBJ whole genome shotgun (WGS) entry which is preliminary data.</text>
</comment>
<gene>
    <name evidence="1" type="ORF">BST14_05375</name>
</gene>
<evidence type="ECO:0000313" key="1">
    <source>
        <dbReference type="EMBL" id="ORA19473.1"/>
    </source>
</evidence>
<dbReference type="Gene3D" id="1.20.1290.10">
    <property type="entry name" value="AhpD-like"/>
    <property type="match status" value="1"/>
</dbReference>
<protein>
    <recommendedName>
        <fullName evidence="3">Carboxymuconolactone decarboxylase</fullName>
    </recommendedName>
</protein>